<name>A0A9Q8YC17_ENSAD</name>
<dbReference type="Proteomes" id="UP001055460">
    <property type="component" value="Chromosome"/>
</dbReference>
<evidence type="ECO:0000313" key="2">
    <source>
        <dbReference type="EMBL" id="USJ25122.1"/>
    </source>
</evidence>
<evidence type="ECO:0000313" key="3">
    <source>
        <dbReference type="Proteomes" id="UP001055460"/>
    </source>
</evidence>
<organism evidence="2 3">
    <name type="scientific">Ensifer adhaerens</name>
    <name type="common">Sinorhizobium morelense</name>
    <dbReference type="NCBI Taxonomy" id="106592"/>
    <lineage>
        <taxon>Bacteria</taxon>
        <taxon>Pseudomonadati</taxon>
        <taxon>Pseudomonadota</taxon>
        <taxon>Alphaproteobacteria</taxon>
        <taxon>Hyphomicrobiales</taxon>
        <taxon>Rhizobiaceae</taxon>
        <taxon>Sinorhizobium/Ensifer group</taxon>
        <taxon>Ensifer</taxon>
    </lineage>
</organism>
<dbReference type="AlphaFoldDB" id="A0A9Q8YC17"/>
<dbReference type="RefSeq" id="WP_089044209.1">
    <property type="nucleotide sequence ID" value="NZ_CP098807.1"/>
</dbReference>
<reference evidence="2" key="1">
    <citation type="submission" date="2022-06" db="EMBL/GenBank/DDBJ databases">
        <title>Physiological and biochemical characterization and genomic elucidation of a strain of the genus Ensifer adhaerens M8 that combines arsenic oxidation and chromium reduction.</title>
        <authorList>
            <person name="Li X."/>
            <person name="Yu c."/>
        </authorList>
    </citation>
    <scope>NUCLEOTIDE SEQUENCE</scope>
    <source>
        <strain evidence="2">M8</strain>
    </source>
</reference>
<sequence length="100" mass="10409">MSSSNPEHCLHSDDLSLLVEVLAAAGYYGTTATADPGGRLAATRFLIAALESGVDSHATPEAALAEPGTAAEFPRAPSRPAPYEQFRQAAVDRKTGSVPR</sequence>
<gene>
    <name evidence="2" type="ORF">NE863_09205</name>
</gene>
<proteinExistence type="predicted"/>
<accession>A0A9Q8YC17</accession>
<evidence type="ECO:0000256" key="1">
    <source>
        <dbReference type="SAM" id="MobiDB-lite"/>
    </source>
</evidence>
<dbReference type="EMBL" id="CP098807">
    <property type="protein sequence ID" value="USJ25122.1"/>
    <property type="molecule type" value="Genomic_DNA"/>
</dbReference>
<feature type="region of interest" description="Disordered" evidence="1">
    <location>
        <begin position="58"/>
        <end position="81"/>
    </location>
</feature>
<protein>
    <submittedName>
        <fullName evidence="2">Uncharacterized protein</fullName>
    </submittedName>
</protein>
<dbReference type="OrthoDB" id="8420814at2"/>